<evidence type="ECO:0000256" key="1">
    <source>
        <dbReference type="SAM" id="Phobius"/>
    </source>
</evidence>
<dbReference type="Gene3D" id="2.60.40.10">
    <property type="entry name" value="Immunoglobulins"/>
    <property type="match status" value="1"/>
</dbReference>
<reference evidence="4" key="1">
    <citation type="journal article" date="2019" name="Int. J. Syst. Evol. Microbiol.">
        <title>The Global Catalogue of Microorganisms (GCM) 10K type strain sequencing project: providing services to taxonomists for standard genome sequencing and annotation.</title>
        <authorList>
            <consortium name="The Broad Institute Genomics Platform"/>
            <consortium name="The Broad Institute Genome Sequencing Center for Infectious Disease"/>
            <person name="Wu L."/>
            <person name="Ma J."/>
        </authorList>
    </citation>
    <scope>NUCLEOTIDE SEQUENCE [LARGE SCALE GENOMIC DNA]</scope>
    <source>
        <strain evidence="4">JCM 17316</strain>
    </source>
</reference>
<feature type="transmembrane region" description="Helical" evidence="1">
    <location>
        <begin position="26"/>
        <end position="48"/>
    </location>
</feature>
<evidence type="ECO:0000259" key="2">
    <source>
        <dbReference type="Pfam" id="PF01833"/>
    </source>
</evidence>
<dbReference type="Pfam" id="PF01833">
    <property type="entry name" value="TIG"/>
    <property type="match status" value="1"/>
</dbReference>
<keyword evidence="1" id="KW-1133">Transmembrane helix</keyword>
<evidence type="ECO:0000313" key="4">
    <source>
        <dbReference type="Proteomes" id="UP001500266"/>
    </source>
</evidence>
<sequence>MSVEKGAPGVSGQSPVGTGHARLRDILVTALFLLLLMAALGVVLVQSWPPAPEAAPDGGTRPPAETVRVHLFGWDPRISRETSLFVIVAAAGAIGATVHALRSLYWYVGNRSLRRSWLLMYLCLPFIGAAFGLMVYLVLRGGLTAPAGTAADLNPYGITAVAALVGLFSRETAEKLRAVFATLLSPPQQGRDQALRPQIDAVEPASGAAGRLVTIRGVGLAAASSVRFGAADAPATDVTDTGLRVVVPPGATSGRLVVTTPGGTAVSPADFTVE</sequence>
<dbReference type="InterPro" id="IPR014756">
    <property type="entry name" value="Ig_E-set"/>
</dbReference>
<accession>A0ABP7YV25</accession>
<feature type="transmembrane region" description="Helical" evidence="1">
    <location>
        <begin position="117"/>
        <end position="139"/>
    </location>
</feature>
<gene>
    <name evidence="3" type="ORF">GCM10022416_30100</name>
</gene>
<keyword evidence="1" id="KW-0472">Membrane</keyword>
<comment type="caution">
    <text evidence="3">The sequence shown here is derived from an EMBL/GenBank/DDBJ whole genome shotgun (WGS) entry which is preliminary data.</text>
</comment>
<dbReference type="Proteomes" id="UP001500266">
    <property type="component" value="Unassembled WGS sequence"/>
</dbReference>
<proteinExistence type="predicted"/>
<keyword evidence="4" id="KW-1185">Reference proteome</keyword>
<keyword evidence="1" id="KW-0812">Transmembrane</keyword>
<feature type="domain" description="IPT/TIG" evidence="2">
    <location>
        <begin position="197"/>
        <end position="272"/>
    </location>
</feature>
<feature type="transmembrane region" description="Helical" evidence="1">
    <location>
        <begin position="145"/>
        <end position="168"/>
    </location>
</feature>
<organism evidence="3 4">
    <name type="scientific">Actinomadura keratinilytica</name>
    <dbReference type="NCBI Taxonomy" id="547461"/>
    <lineage>
        <taxon>Bacteria</taxon>
        <taxon>Bacillati</taxon>
        <taxon>Actinomycetota</taxon>
        <taxon>Actinomycetes</taxon>
        <taxon>Streptosporangiales</taxon>
        <taxon>Thermomonosporaceae</taxon>
        <taxon>Actinomadura</taxon>
    </lineage>
</organism>
<protein>
    <recommendedName>
        <fullName evidence="2">IPT/TIG domain-containing protein</fullName>
    </recommendedName>
</protein>
<name>A0ABP7YV25_9ACTN</name>
<evidence type="ECO:0000313" key="3">
    <source>
        <dbReference type="EMBL" id="GAA4141781.1"/>
    </source>
</evidence>
<dbReference type="InterPro" id="IPR013783">
    <property type="entry name" value="Ig-like_fold"/>
</dbReference>
<dbReference type="SUPFAM" id="SSF81296">
    <property type="entry name" value="E set domains"/>
    <property type="match status" value="1"/>
</dbReference>
<dbReference type="EMBL" id="BAABDO010000038">
    <property type="protein sequence ID" value="GAA4141781.1"/>
    <property type="molecule type" value="Genomic_DNA"/>
</dbReference>
<feature type="transmembrane region" description="Helical" evidence="1">
    <location>
        <begin position="84"/>
        <end position="105"/>
    </location>
</feature>
<dbReference type="InterPro" id="IPR002909">
    <property type="entry name" value="IPT_dom"/>
</dbReference>